<evidence type="ECO:0000313" key="1">
    <source>
        <dbReference type="EMBL" id="EKN28778.1"/>
    </source>
</evidence>
<name>A0AAD2TQW6_PARDI</name>
<protein>
    <submittedName>
        <fullName evidence="1">Uncharacterized protein</fullName>
    </submittedName>
</protein>
<evidence type="ECO:0000313" key="2">
    <source>
        <dbReference type="Proteomes" id="UP000006262"/>
    </source>
</evidence>
<organism evidence="1 2">
    <name type="scientific">Parabacteroides distasonis CL09T03C24</name>
    <dbReference type="NCBI Taxonomy" id="999417"/>
    <lineage>
        <taxon>Bacteria</taxon>
        <taxon>Pseudomonadati</taxon>
        <taxon>Bacteroidota</taxon>
        <taxon>Bacteroidia</taxon>
        <taxon>Bacteroidales</taxon>
        <taxon>Tannerellaceae</taxon>
        <taxon>Parabacteroides</taxon>
    </lineage>
</organism>
<comment type="caution">
    <text evidence="1">The sequence shown here is derived from an EMBL/GenBank/DDBJ whole genome shotgun (WGS) entry which is preliminary data.</text>
</comment>
<sequence length="454" mass="51486">MSATNKKGGSLSLTFNRDINSRFEEGRTYSLRIPFGEYNGTSEIPNSCTGYATLLLKIVPEYLTWKGGTDAVWYNDDNWDQSTRAELYMGGNNNDTDANGSDPIENAFAPLYFTKVTIDPKKGNNTNVLRLEDESRLRQGDQRNTLDLKNWPNLNNIQYDMAVNNTGTNNAIKVVPYYGNKVNKIYFQPKAMLMNQHYLDYEKAWVEFEMSNTEKRWFASPQQNVYAGDFYAPQDNGRQETEAFKDIKYEEDKDLGISYSRWAPAFYQKAWNSAIEYKPDTNGEMKEVAAVKSNWSIEYNDVTVSYPIGKGFYLSVEEVPNDGMALVRLPKEDNVANYQYEAATKASVLRANEYPKEKSGQLAAYKNTDGTLKVKLSDLFGESASNVTGEGSTSKKRHFLVGNPYMTYLNMDVFLDNNKKVLGNKYWTLTDGTVNATFSCVTTQNTDQDNKSHG</sequence>
<accession>A0AAD2TQW6</accession>
<dbReference type="RefSeq" id="WP_005864508.1">
    <property type="nucleotide sequence ID" value="NZ_JH976487.1"/>
</dbReference>
<dbReference type="AlphaFoldDB" id="A0AAD2TQW6"/>
<dbReference type="EMBL" id="AGZN01000014">
    <property type="protein sequence ID" value="EKN28778.1"/>
    <property type="molecule type" value="Genomic_DNA"/>
</dbReference>
<gene>
    <name evidence="1" type="ORF">HMPREF1059_01563</name>
</gene>
<dbReference type="Proteomes" id="UP000006262">
    <property type="component" value="Unassembled WGS sequence"/>
</dbReference>
<reference evidence="1 2" key="1">
    <citation type="submission" date="2012-02" db="EMBL/GenBank/DDBJ databases">
        <title>The Genome Sequence of Parabacteroides distasonis CL09T03C24.</title>
        <authorList>
            <consortium name="The Broad Institute Genome Sequencing Platform"/>
            <person name="Earl A."/>
            <person name="Ward D."/>
            <person name="Feldgarden M."/>
            <person name="Gevers D."/>
            <person name="Zitomersky N.L."/>
            <person name="Coyne M.J."/>
            <person name="Comstock L.E."/>
            <person name="Young S.K."/>
            <person name="Zeng Q."/>
            <person name="Gargeya S."/>
            <person name="Fitzgerald M."/>
            <person name="Haas B."/>
            <person name="Abouelleil A."/>
            <person name="Alvarado L."/>
            <person name="Arachchi H.M."/>
            <person name="Berlin A."/>
            <person name="Chapman S.B."/>
            <person name="Gearin G."/>
            <person name="Goldberg J."/>
            <person name="Griggs A."/>
            <person name="Gujja S."/>
            <person name="Hansen M."/>
            <person name="Heiman D."/>
            <person name="Howarth C."/>
            <person name="Larimer J."/>
            <person name="Lui A."/>
            <person name="MacDonald P.J.P."/>
            <person name="McCowen C."/>
            <person name="Montmayeur A."/>
            <person name="Murphy C."/>
            <person name="Neiman D."/>
            <person name="Pearson M."/>
            <person name="Priest M."/>
            <person name="Roberts A."/>
            <person name="Saif S."/>
            <person name="Shea T."/>
            <person name="Sisk P."/>
            <person name="Stolte C."/>
            <person name="Sykes S."/>
            <person name="Wortman J."/>
            <person name="Nusbaum C."/>
            <person name="Birren B."/>
        </authorList>
    </citation>
    <scope>NUCLEOTIDE SEQUENCE [LARGE SCALE GENOMIC DNA]</scope>
    <source>
        <strain evidence="1 2">CL09T03C24</strain>
    </source>
</reference>
<proteinExistence type="predicted"/>